<feature type="transmembrane region" description="Helical" evidence="5">
    <location>
        <begin position="199"/>
        <end position="221"/>
    </location>
</feature>
<feature type="transmembrane region" description="Helical" evidence="5">
    <location>
        <begin position="162"/>
        <end position="187"/>
    </location>
</feature>
<evidence type="ECO:0000256" key="4">
    <source>
        <dbReference type="ARBA" id="ARBA00023136"/>
    </source>
</evidence>
<dbReference type="GO" id="GO:0005774">
    <property type="term" value="C:vacuolar membrane"/>
    <property type="evidence" value="ECO:0007669"/>
    <property type="project" value="TreeGrafter"/>
</dbReference>
<organism evidence="7 8">
    <name type="scientific">Elysia marginata</name>
    <dbReference type="NCBI Taxonomy" id="1093978"/>
    <lineage>
        <taxon>Eukaryota</taxon>
        <taxon>Metazoa</taxon>
        <taxon>Spiralia</taxon>
        <taxon>Lophotrochozoa</taxon>
        <taxon>Mollusca</taxon>
        <taxon>Gastropoda</taxon>
        <taxon>Heterobranchia</taxon>
        <taxon>Euthyneura</taxon>
        <taxon>Panpulmonata</taxon>
        <taxon>Sacoglossa</taxon>
        <taxon>Placobranchoidea</taxon>
        <taxon>Plakobranchidae</taxon>
        <taxon>Elysia</taxon>
    </lineage>
</organism>
<protein>
    <submittedName>
        <fullName evidence="7">Proton-coupled amino acid transporter 1</fullName>
    </submittedName>
</protein>
<reference evidence="7 8" key="1">
    <citation type="journal article" date="2021" name="Elife">
        <title>Chloroplast acquisition without the gene transfer in kleptoplastic sea slugs, Plakobranchus ocellatus.</title>
        <authorList>
            <person name="Maeda T."/>
            <person name="Takahashi S."/>
            <person name="Yoshida T."/>
            <person name="Shimamura S."/>
            <person name="Takaki Y."/>
            <person name="Nagai Y."/>
            <person name="Toyoda A."/>
            <person name="Suzuki Y."/>
            <person name="Arimoto A."/>
            <person name="Ishii H."/>
            <person name="Satoh N."/>
            <person name="Nishiyama T."/>
            <person name="Hasebe M."/>
            <person name="Maruyama T."/>
            <person name="Minagawa J."/>
            <person name="Obokata J."/>
            <person name="Shigenobu S."/>
        </authorList>
    </citation>
    <scope>NUCLEOTIDE SEQUENCE [LARGE SCALE GENOMIC DNA]</scope>
</reference>
<evidence type="ECO:0000256" key="2">
    <source>
        <dbReference type="ARBA" id="ARBA00022692"/>
    </source>
</evidence>
<evidence type="ECO:0000313" key="8">
    <source>
        <dbReference type="Proteomes" id="UP000762676"/>
    </source>
</evidence>
<feature type="transmembrane region" description="Helical" evidence="5">
    <location>
        <begin position="15"/>
        <end position="35"/>
    </location>
</feature>
<feature type="domain" description="Amino acid transporter transmembrane" evidence="6">
    <location>
        <begin position="11"/>
        <end position="220"/>
    </location>
</feature>
<keyword evidence="8" id="KW-1185">Reference proteome</keyword>
<dbReference type="PANTHER" id="PTHR22950">
    <property type="entry name" value="AMINO ACID TRANSPORTER"/>
    <property type="match status" value="1"/>
</dbReference>
<dbReference type="AlphaFoldDB" id="A0AAV4FSD2"/>
<keyword evidence="3 5" id="KW-1133">Transmembrane helix</keyword>
<gene>
    <name evidence="7" type="ORF">ElyMa_002199000</name>
</gene>
<feature type="transmembrane region" description="Helical" evidence="5">
    <location>
        <begin position="92"/>
        <end position="114"/>
    </location>
</feature>
<accession>A0AAV4FSD2</accession>
<dbReference type="InterPro" id="IPR013057">
    <property type="entry name" value="AA_transpt_TM"/>
</dbReference>
<sequence length="232" mass="25682">MKPVSSVSLTPQDPWTIPLFIGGAVFTVEGIAMILPIENRTRHPKDYTGPFGMVALATATNVLVNLATGFYGYLAFGDEASGNILVSLPNMWLYRLVSIMYASMVFLTFNLQLYQPAEAIYAWLIQKVKSEFVHKYGNIATRTVLVILTFLFAVLVPRVDLMMALIGAFCAGFLVFILPIISELLLLHSEPGGIGWVTWVKDILILLFGVLAFVTGTYTSLRDIVKAFNLKH</sequence>
<feature type="transmembrane region" description="Helical" evidence="5">
    <location>
        <begin position="47"/>
        <end position="72"/>
    </location>
</feature>
<feature type="transmembrane region" description="Helical" evidence="5">
    <location>
        <begin position="135"/>
        <end position="156"/>
    </location>
</feature>
<dbReference type="GO" id="GO:0015179">
    <property type="term" value="F:L-amino acid transmembrane transporter activity"/>
    <property type="evidence" value="ECO:0007669"/>
    <property type="project" value="TreeGrafter"/>
</dbReference>
<keyword evidence="4 5" id="KW-0472">Membrane</keyword>
<dbReference type="PANTHER" id="PTHR22950:SF349">
    <property type="entry name" value="AMINO ACID TRANSPORTER TRANSMEMBRANE DOMAIN-CONTAINING PROTEIN"/>
    <property type="match status" value="1"/>
</dbReference>
<evidence type="ECO:0000256" key="1">
    <source>
        <dbReference type="ARBA" id="ARBA00004141"/>
    </source>
</evidence>
<comment type="caution">
    <text evidence="7">The sequence shown here is derived from an EMBL/GenBank/DDBJ whole genome shotgun (WGS) entry which is preliminary data.</text>
</comment>
<dbReference type="Pfam" id="PF01490">
    <property type="entry name" value="Aa_trans"/>
    <property type="match status" value="1"/>
</dbReference>
<comment type="subcellular location">
    <subcellularLocation>
        <location evidence="1">Membrane</location>
        <topology evidence="1">Multi-pass membrane protein</topology>
    </subcellularLocation>
</comment>
<dbReference type="EMBL" id="BMAT01004567">
    <property type="protein sequence ID" value="GFR75901.1"/>
    <property type="molecule type" value="Genomic_DNA"/>
</dbReference>
<evidence type="ECO:0000256" key="5">
    <source>
        <dbReference type="SAM" id="Phobius"/>
    </source>
</evidence>
<dbReference type="Proteomes" id="UP000762676">
    <property type="component" value="Unassembled WGS sequence"/>
</dbReference>
<evidence type="ECO:0000313" key="7">
    <source>
        <dbReference type="EMBL" id="GFR75901.1"/>
    </source>
</evidence>
<name>A0AAV4FSD2_9GAST</name>
<evidence type="ECO:0000256" key="3">
    <source>
        <dbReference type="ARBA" id="ARBA00022989"/>
    </source>
</evidence>
<proteinExistence type="predicted"/>
<evidence type="ECO:0000259" key="6">
    <source>
        <dbReference type="Pfam" id="PF01490"/>
    </source>
</evidence>
<keyword evidence="2 5" id="KW-0812">Transmembrane</keyword>